<dbReference type="EMBL" id="MN739370">
    <property type="protein sequence ID" value="QHT01367.1"/>
    <property type="molecule type" value="Genomic_DNA"/>
</dbReference>
<accession>A0A6C0CAJ1</accession>
<name>A0A6C0CAJ1_9ZZZZ</name>
<proteinExistence type="predicted"/>
<reference evidence="1" key="1">
    <citation type="journal article" date="2020" name="Nature">
        <title>Giant virus diversity and host interactions through global metagenomics.</title>
        <authorList>
            <person name="Schulz F."/>
            <person name="Roux S."/>
            <person name="Paez-Espino D."/>
            <person name="Jungbluth S."/>
            <person name="Walsh D.A."/>
            <person name="Denef V.J."/>
            <person name="McMahon K.D."/>
            <person name="Konstantinidis K.T."/>
            <person name="Eloe-Fadrosh E.A."/>
            <person name="Kyrpides N.C."/>
            <person name="Woyke T."/>
        </authorList>
    </citation>
    <scope>NUCLEOTIDE SEQUENCE</scope>
    <source>
        <strain evidence="1">GVMAG-M-3300020192-26</strain>
    </source>
</reference>
<sequence>MFDDIISPNIVEMTLSKDYDLPISENISSRVKIIHT</sequence>
<organism evidence="1">
    <name type="scientific">viral metagenome</name>
    <dbReference type="NCBI Taxonomy" id="1070528"/>
    <lineage>
        <taxon>unclassified sequences</taxon>
        <taxon>metagenomes</taxon>
        <taxon>organismal metagenomes</taxon>
    </lineage>
</organism>
<protein>
    <submittedName>
        <fullName evidence="1">Uncharacterized protein</fullName>
    </submittedName>
</protein>
<evidence type="ECO:0000313" key="1">
    <source>
        <dbReference type="EMBL" id="QHT01367.1"/>
    </source>
</evidence>
<dbReference type="AlphaFoldDB" id="A0A6C0CAJ1"/>